<keyword evidence="7 10" id="KW-0676">Redox-active center</keyword>
<evidence type="ECO:0000256" key="7">
    <source>
        <dbReference type="ARBA" id="ARBA00023284"/>
    </source>
</evidence>
<evidence type="ECO:0000259" key="13">
    <source>
        <dbReference type="Pfam" id="PF02852"/>
    </source>
</evidence>
<keyword evidence="3 10" id="KW-0285">Flavoprotein</keyword>
<comment type="subcellular location">
    <subcellularLocation>
        <location evidence="11">Cytoplasm</location>
    </subcellularLocation>
</comment>
<dbReference type="PROSITE" id="PS00076">
    <property type="entry name" value="PYRIDINE_REDOX_1"/>
    <property type="match status" value="1"/>
</dbReference>
<feature type="region of interest" description="Disordered" evidence="12">
    <location>
        <begin position="1024"/>
        <end position="1044"/>
    </location>
</feature>
<proteinExistence type="inferred from homology"/>
<feature type="non-terminal residue" evidence="15">
    <location>
        <position position="1338"/>
    </location>
</feature>
<dbReference type="InterPro" id="IPR012999">
    <property type="entry name" value="Pyr_OxRdtase_I_AS"/>
</dbReference>
<evidence type="ECO:0000313" key="16">
    <source>
        <dbReference type="Proteomes" id="UP000258309"/>
    </source>
</evidence>
<evidence type="ECO:0000256" key="9">
    <source>
        <dbReference type="ARBA" id="ARBA00056905"/>
    </source>
</evidence>
<dbReference type="FunFam" id="3.50.50.60:FF:000235">
    <property type="entry name" value="Glutathione reductase"/>
    <property type="match status" value="1"/>
</dbReference>
<feature type="compositionally biased region" description="Basic and acidic residues" evidence="12">
    <location>
        <begin position="469"/>
        <end position="484"/>
    </location>
</feature>
<dbReference type="PRINTS" id="PR00411">
    <property type="entry name" value="PNDRDTASEI"/>
</dbReference>
<evidence type="ECO:0000256" key="8">
    <source>
        <dbReference type="ARBA" id="ARBA00049142"/>
    </source>
</evidence>
<evidence type="ECO:0000259" key="14">
    <source>
        <dbReference type="Pfam" id="PF07992"/>
    </source>
</evidence>
<comment type="function">
    <text evidence="9 11">Catalyzes the reduction of glutathione disulfide (GSSG) to reduced glutathione (GSH). Constitutes the major mechanism to maintain a high GSH:GSSG ratio in the cytosol.</text>
</comment>
<comment type="catalytic activity">
    <reaction evidence="8 11">
        <text>2 glutathione + NADP(+) = glutathione disulfide + NADPH + H(+)</text>
        <dbReference type="Rhea" id="RHEA:11740"/>
        <dbReference type="ChEBI" id="CHEBI:15378"/>
        <dbReference type="ChEBI" id="CHEBI:57783"/>
        <dbReference type="ChEBI" id="CHEBI:57925"/>
        <dbReference type="ChEBI" id="CHEBI:58297"/>
        <dbReference type="ChEBI" id="CHEBI:58349"/>
        <dbReference type="EC" id="1.8.1.7"/>
    </reaction>
</comment>
<evidence type="ECO:0000256" key="6">
    <source>
        <dbReference type="ARBA" id="ARBA00023157"/>
    </source>
</evidence>
<keyword evidence="16" id="KW-1185">Reference proteome</keyword>
<evidence type="ECO:0000256" key="12">
    <source>
        <dbReference type="SAM" id="MobiDB-lite"/>
    </source>
</evidence>
<comment type="cofactor">
    <cofactor evidence="1 11">
        <name>FAD</name>
        <dbReference type="ChEBI" id="CHEBI:57692"/>
    </cofactor>
</comment>
<keyword evidence="11" id="KW-0521">NADP</keyword>
<dbReference type="SUPFAM" id="SSF55424">
    <property type="entry name" value="FAD/NAD-linked reductases, dimerisation (C-terminal) domain"/>
    <property type="match status" value="1"/>
</dbReference>
<dbReference type="STRING" id="5539.A0A3E2GWD2"/>
<feature type="compositionally biased region" description="Polar residues" evidence="12">
    <location>
        <begin position="1028"/>
        <end position="1044"/>
    </location>
</feature>
<dbReference type="PANTHER" id="PTHR42737">
    <property type="entry name" value="GLUTATHIONE REDUCTASE"/>
    <property type="match status" value="1"/>
</dbReference>
<dbReference type="InterPro" id="IPR023753">
    <property type="entry name" value="FAD/NAD-binding_dom"/>
</dbReference>
<keyword evidence="6" id="KW-1015">Disulfide bond</keyword>
<feature type="non-terminal residue" evidence="15">
    <location>
        <position position="1"/>
    </location>
</feature>
<dbReference type="GO" id="GO:0050661">
    <property type="term" value="F:NADP binding"/>
    <property type="evidence" value="ECO:0007669"/>
    <property type="project" value="InterPro"/>
</dbReference>
<dbReference type="OrthoDB" id="5956163at2759"/>
<evidence type="ECO:0000256" key="2">
    <source>
        <dbReference type="ARBA" id="ARBA00007532"/>
    </source>
</evidence>
<dbReference type="InterPro" id="IPR046952">
    <property type="entry name" value="GSHR/TRXR-like"/>
</dbReference>
<keyword evidence="4 10" id="KW-0274">FAD</keyword>
<dbReference type="Pfam" id="PF02852">
    <property type="entry name" value="Pyr_redox_dim"/>
    <property type="match status" value="1"/>
</dbReference>
<accession>A0A3E2GWD2</accession>
<dbReference type="EC" id="1.8.1.7" evidence="11"/>
<dbReference type="Proteomes" id="UP000258309">
    <property type="component" value="Unassembled WGS sequence"/>
</dbReference>
<dbReference type="InterPro" id="IPR006322">
    <property type="entry name" value="Glutathione_Rdtase_euk/bac"/>
</dbReference>
<dbReference type="GO" id="GO:0005829">
    <property type="term" value="C:cytosol"/>
    <property type="evidence" value="ECO:0007669"/>
    <property type="project" value="TreeGrafter"/>
</dbReference>
<dbReference type="NCBIfam" id="NF004776">
    <property type="entry name" value="PRK06116.1"/>
    <property type="match status" value="1"/>
</dbReference>
<dbReference type="PANTHER" id="PTHR42737:SF2">
    <property type="entry name" value="GLUTATHIONE REDUCTASE"/>
    <property type="match status" value="1"/>
</dbReference>
<name>A0A3E2GWD2_SCYLI</name>
<dbReference type="GO" id="GO:0005739">
    <property type="term" value="C:mitochondrion"/>
    <property type="evidence" value="ECO:0007669"/>
    <property type="project" value="TreeGrafter"/>
</dbReference>
<evidence type="ECO:0000256" key="3">
    <source>
        <dbReference type="ARBA" id="ARBA00022630"/>
    </source>
</evidence>
<keyword evidence="11" id="KW-0963">Cytoplasm</keyword>
<evidence type="ECO:0000313" key="15">
    <source>
        <dbReference type="EMBL" id="RFU25426.1"/>
    </source>
</evidence>
<keyword evidence="5 10" id="KW-0560">Oxidoreductase</keyword>
<feature type="domain" description="Pyridine nucleotide-disulphide oxidoreductase dimerisation" evidence="13">
    <location>
        <begin position="356"/>
        <end position="453"/>
    </location>
</feature>
<comment type="caution">
    <text evidence="15">The sequence shown here is derived from an EMBL/GenBank/DDBJ whole genome shotgun (WGS) entry which is preliminary data.</text>
</comment>
<comment type="similarity">
    <text evidence="2 10">Belongs to the class-I pyridine nucleotide-disulfide oxidoreductase family.</text>
</comment>
<dbReference type="GO" id="GO:0045454">
    <property type="term" value="P:cell redox homeostasis"/>
    <property type="evidence" value="ECO:0007669"/>
    <property type="project" value="InterPro"/>
</dbReference>
<dbReference type="Gene3D" id="3.50.50.60">
    <property type="entry name" value="FAD/NAD(P)-binding domain"/>
    <property type="match status" value="1"/>
</dbReference>
<reference evidence="15 16" key="1">
    <citation type="submission" date="2018-05" db="EMBL/GenBank/DDBJ databases">
        <title>Draft genome sequence of Scytalidium lignicola DSM 105466, a ubiquitous saprotrophic fungus.</title>
        <authorList>
            <person name="Buettner E."/>
            <person name="Gebauer A.M."/>
            <person name="Hofrichter M."/>
            <person name="Liers C."/>
            <person name="Kellner H."/>
        </authorList>
    </citation>
    <scope>NUCLEOTIDE SEQUENCE [LARGE SCALE GENOMIC DNA]</scope>
    <source>
        <strain evidence="15 16">DSM 105466</strain>
    </source>
</reference>
<dbReference type="SUPFAM" id="SSF56112">
    <property type="entry name" value="Protein kinase-like (PK-like)"/>
    <property type="match status" value="1"/>
</dbReference>
<evidence type="ECO:0000256" key="4">
    <source>
        <dbReference type="ARBA" id="ARBA00022827"/>
    </source>
</evidence>
<feature type="region of interest" description="Disordered" evidence="12">
    <location>
        <begin position="848"/>
        <end position="893"/>
    </location>
</feature>
<gene>
    <name evidence="15" type="ORF">B7463_g10914</name>
</gene>
<feature type="compositionally biased region" description="Polar residues" evidence="12">
    <location>
        <begin position="848"/>
        <end position="864"/>
    </location>
</feature>
<evidence type="ECO:0000256" key="1">
    <source>
        <dbReference type="ARBA" id="ARBA00001974"/>
    </source>
</evidence>
<dbReference type="InterPro" id="IPR016156">
    <property type="entry name" value="FAD/NAD-linked_Rdtase_dimer_sf"/>
</dbReference>
<evidence type="ECO:0000256" key="11">
    <source>
        <dbReference type="RuleBase" id="RU365016"/>
    </source>
</evidence>
<dbReference type="GO" id="GO:0034599">
    <property type="term" value="P:cellular response to oxidative stress"/>
    <property type="evidence" value="ECO:0007669"/>
    <property type="project" value="TreeGrafter"/>
</dbReference>
<dbReference type="SUPFAM" id="SSF51905">
    <property type="entry name" value="FAD/NAD(P)-binding domain"/>
    <property type="match status" value="1"/>
</dbReference>
<feature type="region of interest" description="Disordered" evidence="12">
    <location>
        <begin position="457"/>
        <end position="484"/>
    </location>
</feature>
<evidence type="ECO:0000256" key="5">
    <source>
        <dbReference type="ARBA" id="ARBA00023002"/>
    </source>
</evidence>
<protein>
    <recommendedName>
        <fullName evidence="11">Glutathione reductase</fullName>
        <ecNumber evidence="11">1.8.1.7</ecNumber>
    </recommendedName>
</protein>
<dbReference type="GO" id="GO:0050660">
    <property type="term" value="F:flavin adenine dinucleotide binding"/>
    <property type="evidence" value="ECO:0007669"/>
    <property type="project" value="InterPro"/>
</dbReference>
<evidence type="ECO:0000256" key="10">
    <source>
        <dbReference type="RuleBase" id="RU003691"/>
    </source>
</evidence>
<dbReference type="GO" id="GO:0004362">
    <property type="term" value="F:glutathione-disulfide reductase (NADPH) activity"/>
    <property type="evidence" value="ECO:0007669"/>
    <property type="project" value="UniProtKB-EC"/>
</dbReference>
<feature type="domain" description="FAD/NAD(P)-binding" evidence="14">
    <location>
        <begin position="9"/>
        <end position="333"/>
    </location>
</feature>
<sequence length="1338" mass="149212">MAPIIKECDFLVIGGGSGGLASARRASGIHGAKTIAVEAKRLGGTCVNVGCVPKKVTFNAAAISETIHQSKAYGFSVAETAPFDWHTFKTKRDAYIKRLNGIYERNLSNDKVEYIHGHAALTGKNEAEVTLDDGTKATIHAKKILLAVGGRPIIPENIPGAEHGINSDGFFDIEHQPKKVALVGAGYIAVEFAGMFNALGTETHLFIRHDNVLRAFDPIIQDTITAEYERLGVHLHKHSSQTKIEKDEKTGKLTLHYKDDKGEGKLEDLDNLIWAIGRSPEVDGLGLEKAGVAQNGRGQIIADEYQNTNVENIYSLGDVVGKVELTPVAIAAGRRLADRLFGGEKFKDSKLDYANVPSVVFAHPEIGSIGLSEPEAIAKYGKENLKIYNTSFTAMYYAMMEPEDKGPTKYKLITYGPDEKVVGLHILGLGSGEMLQGFGVAIKMGATKKDFDNCKSRATADVSEPGDGAELHMKDSQDSNKSDVTETTGVFQKITSFMFSDPSSNLAYDILTSITIGDKVVKMISTRLVQTNLIFYLSLREGLKKMPRPEENLTAWAEAFAQREVDNAYRAICFPYHVVMTPRSAIDEMEDVLFPGRESEWLNSHMDELNLLVVQDFQNFMDDIQELEPLGQHIKRGYVSDMTEYLMMVMHLTRGSGVLSGIRTFITTQRPTSTQTLEKLYDVLKRSALGLLTNRGGLFLRYERRRSTRRRLAVLDAFIILGRDIEEQYAPYVGRVAPTCCHWVMKIVARAFETATNSPIIIGSATVALTSDSDTLLRHAASVYCQNVHPYVPRNGYVVETHFCQFMNVLRSNRVQALNEMLVAYLSIPATQQEFELHFRQQLTNRMSSNRDGSAQQNQATSPVQPVALPSGSGSSSIDTRERFFYPPQPGSLVRRRTRGERFRGGVDRFSSRVRELLRTGRDGIADNQPSPTQQSYPNCPGIYLPPTHEDQVLPVSTTSPAEDNHVFVPGEAVQGAITPTTDTINEVLGEHLETLFIHHAVEEEHGTGGLSKENSTTHKAIEKQAHTSDSATAVPENQAQESTESANLLLEEALRPIGNFMVKESGGGLATELKIPQAGGFNACLQMNFERGGSLLIRFPQPGIVSFPEEKIRREVAMMRYVADFTAIPVPFVLRYGMLDEGPAGMGPFILMEYIRHARSMSEVLNTPSLKQEDRPILDPYISETTLKFAYVDDNDKIVSVIDWEFTYAAPAEFAYSPLWWLLLEPPEEWPRGILDWSKEYEPRLRTFLEALKEQEDSMISDGQLTEDQRLSARMKESWETGDFWMAYAARKSWTFDVVFWQMINSNPRFFEKPGYDEGPKLLSQEERNGMEEFVQK</sequence>
<dbReference type="InterPro" id="IPR011009">
    <property type="entry name" value="Kinase-like_dom_sf"/>
</dbReference>
<dbReference type="PRINTS" id="PR00368">
    <property type="entry name" value="FADPNR"/>
</dbReference>
<dbReference type="NCBIfam" id="TIGR01421">
    <property type="entry name" value="gluta_reduc_1"/>
    <property type="match status" value="1"/>
</dbReference>
<dbReference type="InterPro" id="IPR036188">
    <property type="entry name" value="FAD/NAD-bd_sf"/>
</dbReference>
<dbReference type="Pfam" id="PF07992">
    <property type="entry name" value="Pyr_redox_2"/>
    <property type="match status" value="1"/>
</dbReference>
<dbReference type="FunFam" id="3.50.50.60:FF:000671">
    <property type="entry name" value="Thioredoxin reductase 2, tandem duplicate 1"/>
    <property type="match status" value="1"/>
</dbReference>
<dbReference type="InterPro" id="IPR004099">
    <property type="entry name" value="Pyr_nucl-diS_OxRdtase_dimer"/>
</dbReference>
<dbReference type="GO" id="GO:0006749">
    <property type="term" value="P:glutathione metabolic process"/>
    <property type="evidence" value="ECO:0007669"/>
    <property type="project" value="InterPro"/>
</dbReference>
<organism evidence="15 16">
    <name type="scientific">Scytalidium lignicola</name>
    <name type="common">Hyphomycete</name>
    <dbReference type="NCBI Taxonomy" id="5539"/>
    <lineage>
        <taxon>Eukaryota</taxon>
        <taxon>Fungi</taxon>
        <taxon>Dikarya</taxon>
        <taxon>Ascomycota</taxon>
        <taxon>Pezizomycotina</taxon>
        <taxon>Leotiomycetes</taxon>
        <taxon>Leotiomycetes incertae sedis</taxon>
        <taxon>Scytalidium</taxon>
    </lineage>
</organism>
<dbReference type="EMBL" id="NCSJ02000334">
    <property type="protein sequence ID" value="RFU25426.1"/>
    <property type="molecule type" value="Genomic_DNA"/>
</dbReference>